<keyword evidence="6" id="KW-0436">Ligase</keyword>
<dbReference type="EMBL" id="AZFA01000035">
    <property type="protein sequence ID" value="KRL65488.1"/>
    <property type="molecule type" value="Genomic_DNA"/>
</dbReference>
<dbReference type="PATRIC" id="fig|1423815.3.peg.1613"/>
<comment type="catalytic activity">
    <reaction evidence="5">
        <text>(6S)-5-formyl-5,6,7,8-tetrahydrofolate + ATP = (6R)-5,10-methenyltetrahydrofolate + ADP + phosphate</text>
        <dbReference type="Rhea" id="RHEA:10488"/>
        <dbReference type="ChEBI" id="CHEBI:30616"/>
        <dbReference type="ChEBI" id="CHEBI:43474"/>
        <dbReference type="ChEBI" id="CHEBI:57455"/>
        <dbReference type="ChEBI" id="CHEBI:57457"/>
        <dbReference type="ChEBI" id="CHEBI:456216"/>
        <dbReference type="EC" id="6.3.3.2"/>
    </reaction>
</comment>
<dbReference type="PIRSF" id="PIRSF006806">
    <property type="entry name" value="FTHF_cligase"/>
    <property type="match status" value="1"/>
</dbReference>
<evidence type="ECO:0000256" key="5">
    <source>
        <dbReference type="RuleBase" id="RU361279"/>
    </source>
</evidence>
<dbReference type="PANTHER" id="PTHR23407:SF1">
    <property type="entry name" value="5-FORMYLTETRAHYDROFOLATE CYCLO-LIGASE"/>
    <property type="match status" value="1"/>
</dbReference>
<gene>
    <name evidence="6" type="ORF">FC27_GL001577</name>
</gene>
<organism evidence="6 7">
    <name type="scientific">Companilactobacillus versmoldensis DSM 14857 = KCTC 3814</name>
    <dbReference type="NCBI Taxonomy" id="1423815"/>
    <lineage>
        <taxon>Bacteria</taxon>
        <taxon>Bacillati</taxon>
        <taxon>Bacillota</taxon>
        <taxon>Bacilli</taxon>
        <taxon>Lactobacillales</taxon>
        <taxon>Lactobacillaceae</taxon>
        <taxon>Companilactobacillus</taxon>
    </lineage>
</organism>
<dbReference type="GO" id="GO:0046872">
    <property type="term" value="F:metal ion binding"/>
    <property type="evidence" value="ECO:0007669"/>
    <property type="project" value="UniProtKB-KW"/>
</dbReference>
<evidence type="ECO:0000256" key="1">
    <source>
        <dbReference type="ARBA" id="ARBA00010638"/>
    </source>
</evidence>
<keyword evidence="5" id="KW-0460">Magnesium</keyword>
<feature type="binding site" evidence="4">
    <location>
        <position position="22"/>
    </location>
    <ligand>
        <name>substrate</name>
    </ligand>
</feature>
<dbReference type="eggNOG" id="COG0212">
    <property type="taxonomic scope" value="Bacteria"/>
</dbReference>
<dbReference type="InterPro" id="IPR002698">
    <property type="entry name" value="FTHF_cligase"/>
</dbReference>
<keyword evidence="7" id="KW-1185">Reference proteome</keyword>
<dbReference type="Proteomes" id="UP000051647">
    <property type="component" value="Unassembled WGS sequence"/>
</dbReference>
<dbReference type="SUPFAM" id="SSF100950">
    <property type="entry name" value="NagB/RpiA/CoA transferase-like"/>
    <property type="match status" value="1"/>
</dbReference>
<comment type="caution">
    <text evidence="6">The sequence shown here is derived from an EMBL/GenBank/DDBJ whole genome shotgun (WGS) entry which is preliminary data.</text>
</comment>
<evidence type="ECO:0000256" key="3">
    <source>
        <dbReference type="ARBA" id="ARBA00022840"/>
    </source>
</evidence>
<proteinExistence type="inferred from homology"/>
<dbReference type="GO" id="GO:0009396">
    <property type="term" value="P:folic acid-containing compound biosynthetic process"/>
    <property type="evidence" value="ECO:0007669"/>
    <property type="project" value="TreeGrafter"/>
</dbReference>
<evidence type="ECO:0000313" key="6">
    <source>
        <dbReference type="EMBL" id="KRL65488.1"/>
    </source>
</evidence>
<accession>A0A0R1S919</accession>
<dbReference type="GO" id="GO:0030272">
    <property type="term" value="F:5-formyltetrahydrofolate cyclo-ligase activity"/>
    <property type="evidence" value="ECO:0007669"/>
    <property type="project" value="UniProtKB-EC"/>
</dbReference>
<comment type="cofactor">
    <cofactor evidence="5">
        <name>Mg(2+)</name>
        <dbReference type="ChEBI" id="CHEBI:18420"/>
    </cofactor>
</comment>
<dbReference type="GO" id="GO:0005524">
    <property type="term" value="F:ATP binding"/>
    <property type="evidence" value="ECO:0007669"/>
    <property type="project" value="UniProtKB-KW"/>
</dbReference>
<keyword evidence="2 4" id="KW-0547">Nucleotide-binding</keyword>
<dbReference type="AlphaFoldDB" id="A0A0R1S919"/>
<dbReference type="PANTHER" id="PTHR23407">
    <property type="entry name" value="ATPASE INHIBITOR/5-FORMYLTETRAHYDROFOLATE CYCLO-LIGASE"/>
    <property type="match status" value="1"/>
</dbReference>
<keyword evidence="5" id="KW-0479">Metal-binding</keyword>
<comment type="similarity">
    <text evidence="1 5">Belongs to the 5-formyltetrahydrofolate cyclo-ligase family.</text>
</comment>
<dbReference type="InterPro" id="IPR024185">
    <property type="entry name" value="FTHF_cligase-like_sf"/>
</dbReference>
<keyword evidence="3 4" id="KW-0067">ATP-binding</keyword>
<feature type="binding site" evidence="4">
    <location>
        <begin position="99"/>
        <end position="107"/>
    </location>
    <ligand>
        <name>ATP</name>
        <dbReference type="ChEBI" id="CHEBI:30616"/>
    </ligand>
</feature>
<sequence length="149" mass="16831">MAQEPEWQNAQSIATTVSNLFEVPTKPIIERALSEGKQVYLPKTMPHRQMAFLPFSSYDDLVVSAYGIPEPVYQADLVERQPDLVLVPGVAFSTSDRYRVGFGGGYYDRFLAQYQGKTVALVPSIMEFADSDWPVEEFDMQIDKLITLD</sequence>
<feature type="binding site" evidence="4">
    <location>
        <position position="17"/>
    </location>
    <ligand>
        <name>substrate</name>
    </ligand>
</feature>
<dbReference type="NCBIfam" id="TIGR02727">
    <property type="entry name" value="MTHFS_bact"/>
    <property type="match status" value="1"/>
</dbReference>
<name>A0A0R1S919_9LACO</name>
<evidence type="ECO:0000256" key="2">
    <source>
        <dbReference type="ARBA" id="ARBA00022741"/>
    </source>
</evidence>
<dbReference type="Gene3D" id="3.40.50.10420">
    <property type="entry name" value="NagB/RpiA/CoA transferase-like"/>
    <property type="match status" value="1"/>
</dbReference>
<evidence type="ECO:0000256" key="4">
    <source>
        <dbReference type="PIRSR" id="PIRSR006806-1"/>
    </source>
</evidence>
<dbReference type="EC" id="6.3.3.2" evidence="5"/>
<dbReference type="STRING" id="1423815.FC27_GL001577"/>
<reference evidence="6 7" key="1">
    <citation type="journal article" date="2015" name="Genome Announc.">
        <title>Expanding the biotechnology potential of lactobacilli through comparative genomics of 213 strains and associated genera.</title>
        <authorList>
            <person name="Sun Z."/>
            <person name="Harris H.M."/>
            <person name="McCann A."/>
            <person name="Guo C."/>
            <person name="Argimon S."/>
            <person name="Zhang W."/>
            <person name="Yang X."/>
            <person name="Jeffery I.B."/>
            <person name="Cooney J.C."/>
            <person name="Kagawa T.F."/>
            <person name="Liu W."/>
            <person name="Song Y."/>
            <person name="Salvetti E."/>
            <person name="Wrobel A."/>
            <person name="Rasinkangas P."/>
            <person name="Parkhill J."/>
            <person name="Rea M.C."/>
            <person name="O'Sullivan O."/>
            <person name="Ritari J."/>
            <person name="Douillard F.P."/>
            <person name="Paul Ross R."/>
            <person name="Yang R."/>
            <person name="Briner A.E."/>
            <person name="Felis G.E."/>
            <person name="de Vos W.M."/>
            <person name="Barrangou R."/>
            <person name="Klaenhammer T.R."/>
            <person name="Caufield P.W."/>
            <person name="Cui Y."/>
            <person name="Zhang H."/>
            <person name="O'Toole P.W."/>
        </authorList>
    </citation>
    <scope>NUCLEOTIDE SEQUENCE [LARGE SCALE GENOMIC DNA]</scope>
    <source>
        <strain evidence="6 7">DSM 14857</strain>
    </source>
</reference>
<protein>
    <recommendedName>
        <fullName evidence="5">5-formyltetrahydrofolate cyclo-ligase</fullName>
        <ecNumber evidence="5">6.3.3.2</ecNumber>
    </recommendedName>
</protein>
<evidence type="ECO:0000313" key="7">
    <source>
        <dbReference type="Proteomes" id="UP000051647"/>
    </source>
</evidence>
<dbReference type="Pfam" id="PF01812">
    <property type="entry name" value="5-FTHF_cyc-lig"/>
    <property type="match status" value="1"/>
</dbReference>
<dbReference type="GO" id="GO:0035999">
    <property type="term" value="P:tetrahydrofolate interconversion"/>
    <property type="evidence" value="ECO:0007669"/>
    <property type="project" value="TreeGrafter"/>
</dbReference>
<dbReference type="InterPro" id="IPR037171">
    <property type="entry name" value="NagB/RpiA_transferase-like"/>
</dbReference>